<gene>
    <name evidence="2" type="ORF">C4S77_11930</name>
</gene>
<dbReference type="Gene3D" id="3.90.550.10">
    <property type="entry name" value="Spore Coat Polysaccharide Biosynthesis Protein SpsA, Chain A"/>
    <property type="match status" value="1"/>
</dbReference>
<comment type="caution">
    <text evidence="2">The sequence shown here is derived from an EMBL/GenBank/DDBJ whole genome shotgun (WGS) entry which is preliminary data.</text>
</comment>
<dbReference type="GO" id="GO:0006487">
    <property type="term" value="P:protein N-linked glycosylation"/>
    <property type="evidence" value="ECO:0007669"/>
    <property type="project" value="TreeGrafter"/>
</dbReference>
<dbReference type="GO" id="GO:0016740">
    <property type="term" value="F:transferase activity"/>
    <property type="evidence" value="ECO:0007669"/>
    <property type="project" value="UniProtKB-KW"/>
</dbReference>
<dbReference type="AlphaFoldDB" id="A0A2S8A7N7"/>
<dbReference type="InterPro" id="IPR001173">
    <property type="entry name" value="Glyco_trans_2-like"/>
</dbReference>
<evidence type="ECO:0000313" key="3">
    <source>
        <dbReference type="Proteomes" id="UP000238042"/>
    </source>
</evidence>
<dbReference type="EMBL" id="PSZM01000046">
    <property type="protein sequence ID" value="PQL90579.1"/>
    <property type="molecule type" value="Genomic_DNA"/>
</dbReference>
<reference evidence="2 3" key="1">
    <citation type="submission" date="2018-02" db="EMBL/GenBank/DDBJ databases">
        <title>Genome sequences of Apibacter spp., gut symbionts of Asian honey bees.</title>
        <authorList>
            <person name="Kwong W.K."/>
            <person name="Steele M.I."/>
            <person name="Moran N.A."/>
        </authorList>
    </citation>
    <scope>NUCLEOTIDE SEQUENCE [LARGE SCALE GENOMIC DNA]</scope>
    <source>
        <strain evidence="3">wkB301</strain>
    </source>
</reference>
<keyword evidence="3" id="KW-1185">Reference proteome</keyword>
<sequence length="245" mass="28493">MKKNCIVVPCYNEENRIPIINFEKKLLEDKNLYVCFVNDGSSDKTLDILKICNQKFPDKVLIIDQNPNQGKAMAIYNGINKALKWKSFDTLGYLDADLATSIDEYLKLCSYLNNNLVFTFGSRIRRIGSQIKRKLYRHLIGRGFATFSSILLDLPVYDTQCGAKVFTTEIAEKVFKDPFISNWSFDVEIFFRFISIVGKKNVEKRAKEIPLENWRDVGDSKVKFSYSLKLPFELLKIKRHYKNLK</sequence>
<protein>
    <submittedName>
        <fullName evidence="2">Glycosyl transferase family 2</fullName>
    </submittedName>
</protein>
<dbReference type="Pfam" id="PF00535">
    <property type="entry name" value="Glycos_transf_2"/>
    <property type="match status" value="1"/>
</dbReference>
<keyword evidence="2" id="KW-0808">Transferase</keyword>
<dbReference type="SUPFAM" id="SSF53448">
    <property type="entry name" value="Nucleotide-diphospho-sugar transferases"/>
    <property type="match status" value="1"/>
</dbReference>
<name>A0A2S8A7N7_9FLAO</name>
<accession>A0A2S8A7N7</accession>
<evidence type="ECO:0000259" key="1">
    <source>
        <dbReference type="Pfam" id="PF00535"/>
    </source>
</evidence>
<dbReference type="Proteomes" id="UP000238042">
    <property type="component" value="Unassembled WGS sequence"/>
</dbReference>
<dbReference type="PANTHER" id="PTHR10859">
    <property type="entry name" value="GLYCOSYL TRANSFERASE"/>
    <property type="match status" value="1"/>
</dbReference>
<dbReference type="InterPro" id="IPR029044">
    <property type="entry name" value="Nucleotide-diphossugar_trans"/>
</dbReference>
<proteinExistence type="predicted"/>
<organism evidence="2 3">
    <name type="scientific">Apibacter adventoris</name>
    <dbReference type="NCBI Taxonomy" id="1679466"/>
    <lineage>
        <taxon>Bacteria</taxon>
        <taxon>Pseudomonadati</taxon>
        <taxon>Bacteroidota</taxon>
        <taxon>Flavobacteriia</taxon>
        <taxon>Flavobacteriales</taxon>
        <taxon>Weeksellaceae</taxon>
        <taxon>Apibacter</taxon>
    </lineage>
</organism>
<dbReference type="PANTHER" id="PTHR10859:SF91">
    <property type="entry name" value="DOLICHYL-PHOSPHATE BETA-GLUCOSYLTRANSFERASE"/>
    <property type="match status" value="1"/>
</dbReference>
<dbReference type="OrthoDB" id="952827at2"/>
<evidence type="ECO:0000313" key="2">
    <source>
        <dbReference type="EMBL" id="PQL90579.1"/>
    </source>
</evidence>
<feature type="domain" description="Glycosyltransferase 2-like" evidence="1">
    <location>
        <begin position="5"/>
        <end position="174"/>
    </location>
</feature>
<dbReference type="RefSeq" id="WP_105247724.1">
    <property type="nucleotide sequence ID" value="NZ_PSZM01000046.1"/>
</dbReference>